<dbReference type="PATRIC" id="fig|1030841.3.peg.2150"/>
<sequence length="633" mass="72222">MKYTRFLSALTLLLSMSTAYAANIQYGVMCYHDVVDESAPPEAYGRDEFDDEFRRQYYPQTITVNKLINHFNWLRNNGYTPVSWQQIKDARSGRGKLPAKPVLLTFDDGYISFYKTIFPVLKAYNYPAMYALVTSWMETPANGHIAYGKKKLPRKAFITWEQVREMQQSGLIEIASHTHDLHRSNFGNPFGSEFAAALPGKYENGRYETPEEYRKRIADDLRRSADIIEKRTGKRPNALVWPYGQYNQKATEIARQEGFDSDFTLFDLELNKEGAGHVGRILVDHETGYGVIKSYLEGKMFESKIKRAVYVNLDDLYSPNAEQFNRNFDKLVSRIAQLGVSVVYLQAFSDEDGNGIAEKVYFPNRHLKMKADLFSRVAWQLMTRSGVKVYAWMPMTAFNFGSGYDYVSNSGARRLSFTNEKNRRAAAEVYEDLAFSSRFNGLLFQNDAVFTDFKGNLPSGAFGNSQYWQQAAANIDGLVHYSDQLKAGAMKYSFNGAVELKSAHNLYAGQAIDKEAQKWFTQSLSKYIKHYDYTAIALMPYEKGRNTNTQDAAKWVKSTTQDIKNTGIPLDKTIIELPAQNRQTNQPVPAAELVQWMNDLKERGIKNIAYGPDDFVNDRPAINIVRPAFSIKR</sequence>
<organism evidence="4 5">
    <name type="scientific">Neisseria wadsworthii 9715</name>
    <dbReference type="NCBI Taxonomy" id="1030841"/>
    <lineage>
        <taxon>Bacteria</taxon>
        <taxon>Pseudomonadati</taxon>
        <taxon>Pseudomonadota</taxon>
        <taxon>Betaproteobacteria</taxon>
        <taxon>Neisseriales</taxon>
        <taxon>Neisseriaceae</taxon>
        <taxon>Neisseria</taxon>
    </lineage>
</organism>
<dbReference type="Proteomes" id="UP000005336">
    <property type="component" value="Unassembled WGS sequence"/>
</dbReference>
<dbReference type="Pfam" id="PF14883">
    <property type="entry name" value="GHL13"/>
    <property type="match status" value="1"/>
</dbReference>
<dbReference type="InterPro" id="IPR011330">
    <property type="entry name" value="Glyco_hydro/deAcase_b/a-brl"/>
</dbReference>
<evidence type="ECO:0000259" key="3">
    <source>
        <dbReference type="PROSITE" id="PS51677"/>
    </source>
</evidence>
<dbReference type="PROSITE" id="PS51677">
    <property type="entry name" value="NODB"/>
    <property type="match status" value="1"/>
</dbReference>
<dbReference type="InterPro" id="IPR002509">
    <property type="entry name" value="NODB_dom"/>
</dbReference>
<dbReference type="Pfam" id="PF01522">
    <property type="entry name" value="Polysacc_deac_1"/>
    <property type="match status" value="1"/>
</dbReference>
<dbReference type="STRING" id="1030841.HMPREF9370_2160"/>
<comment type="caution">
    <text evidence="4">The sequence shown here is derived from an EMBL/GenBank/DDBJ whole genome shotgun (WGS) entry which is preliminary data.</text>
</comment>
<dbReference type="PANTHER" id="PTHR34216">
    <property type="match status" value="1"/>
</dbReference>
<dbReference type="NCBIfam" id="TIGR03938">
    <property type="entry name" value="deacetyl_PgaB"/>
    <property type="match status" value="1"/>
</dbReference>
<dbReference type="HOGENOM" id="CLU_030024_9_2_4"/>
<accession>G4CSS8</accession>
<dbReference type="Gene3D" id="3.20.20.80">
    <property type="entry name" value="Glycosidases"/>
    <property type="match status" value="1"/>
</dbReference>
<evidence type="ECO:0000313" key="4">
    <source>
        <dbReference type="EMBL" id="EGZ44634.1"/>
    </source>
</evidence>
<dbReference type="GO" id="GO:0016810">
    <property type="term" value="F:hydrolase activity, acting on carbon-nitrogen (but not peptide) bonds"/>
    <property type="evidence" value="ECO:0007669"/>
    <property type="project" value="InterPro"/>
</dbReference>
<dbReference type="SUPFAM" id="SSF88713">
    <property type="entry name" value="Glycoside hydrolase/deacetylase"/>
    <property type="match status" value="1"/>
</dbReference>
<dbReference type="EMBL" id="AGAZ01000070">
    <property type="protein sequence ID" value="EGZ44634.1"/>
    <property type="molecule type" value="Genomic_DNA"/>
</dbReference>
<protein>
    <submittedName>
        <fullName evidence="4">CDA1 protein</fullName>
    </submittedName>
</protein>
<dbReference type="GO" id="GO:0005975">
    <property type="term" value="P:carbohydrate metabolic process"/>
    <property type="evidence" value="ECO:0007669"/>
    <property type="project" value="InterPro"/>
</dbReference>
<feature type="chain" id="PRO_5003462723" evidence="2">
    <location>
        <begin position="22"/>
        <end position="633"/>
    </location>
</feature>
<evidence type="ECO:0000313" key="5">
    <source>
        <dbReference type="Proteomes" id="UP000005336"/>
    </source>
</evidence>
<dbReference type="Gene3D" id="3.20.20.370">
    <property type="entry name" value="Glycoside hydrolase/deacetylase"/>
    <property type="match status" value="1"/>
</dbReference>
<feature type="domain" description="NodB homology" evidence="3">
    <location>
        <begin position="100"/>
        <end position="343"/>
    </location>
</feature>
<dbReference type="InterPro" id="IPR032772">
    <property type="entry name" value="PGA_deacetylase_PgaB_C"/>
</dbReference>
<name>G4CSS8_9NEIS</name>
<dbReference type="InterPro" id="IPR051398">
    <property type="entry name" value="Polysacch_Deacetylase"/>
</dbReference>
<gene>
    <name evidence="4" type="primary">cda</name>
    <name evidence="4" type="ORF">HMPREF9370_2160</name>
</gene>
<dbReference type="GO" id="GO:0043708">
    <property type="term" value="P:cell adhesion involved in biofilm formation"/>
    <property type="evidence" value="ECO:0007669"/>
    <property type="project" value="InterPro"/>
</dbReference>
<dbReference type="PANTHER" id="PTHR34216:SF7">
    <property type="entry name" value="POLY-BETA-1,6-N-ACETYL-D-GLUCOSAMINE N-DEACETYLASE"/>
    <property type="match status" value="1"/>
</dbReference>
<reference evidence="4 5" key="1">
    <citation type="submission" date="2011-06" db="EMBL/GenBank/DDBJ databases">
        <authorList>
            <person name="Muzny D."/>
            <person name="Qin X."/>
            <person name="Deng J."/>
            <person name="Jiang H."/>
            <person name="Liu Y."/>
            <person name="Qu J."/>
            <person name="Song X.-Z."/>
            <person name="Zhang L."/>
            <person name="Thornton R."/>
            <person name="Coyle M."/>
            <person name="Francisco L."/>
            <person name="Jackson L."/>
            <person name="Javaid M."/>
            <person name="Korchina V."/>
            <person name="Kovar C."/>
            <person name="Mata R."/>
            <person name="Mathew T."/>
            <person name="Ngo R."/>
            <person name="Nguyen L."/>
            <person name="Nguyen N."/>
            <person name="Okwuonu G."/>
            <person name="Ongeri F."/>
            <person name="Pham C."/>
            <person name="Simmons D."/>
            <person name="Wilczek-Boney K."/>
            <person name="Hale W."/>
            <person name="Jakkamsetti A."/>
            <person name="Pham P."/>
            <person name="Ruth R."/>
            <person name="San Lucas F."/>
            <person name="Warren J."/>
            <person name="Zhang J."/>
            <person name="Zhao Z."/>
            <person name="Zhou C."/>
            <person name="Zhu D."/>
            <person name="Lee S."/>
            <person name="Bess C."/>
            <person name="Blankenburg K."/>
            <person name="Forbes L."/>
            <person name="Fu Q."/>
            <person name="Gubbala S."/>
            <person name="Hirani K."/>
            <person name="Jayaseelan J.C."/>
            <person name="Lara F."/>
            <person name="Munidasa M."/>
            <person name="Palculict T."/>
            <person name="Patil S."/>
            <person name="Pu L.-L."/>
            <person name="Saada N."/>
            <person name="Tang L."/>
            <person name="Weissenberger G."/>
            <person name="Zhu Y."/>
            <person name="Hemphill L."/>
            <person name="Shang Y."/>
            <person name="Youmans B."/>
            <person name="Ayvaz T."/>
            <person name="Ross M."/>
            <person name="Santibanez J."/>
            <person name="Aqrawi P."/>
            <person name="Gross S."/>
            <person name="Joshi V."/>
            <person name="Fowler G."/>
            <person name="Nazareth L."/>
            <person name="Reid J."/>
            <person name="Worley K."/>
            <person name="Petrosino J."/>
            <person name="Highlander S."/>
            <person name="Gibbs R."/>
        </authorList>
    </citation>
    <scope>NUCLEOTIDE SEQUENCE [LARGE SCALE GENOMIC DNA]</scope>
    <source>
        <strain evidence="4 5">9715</strain>
    </source>
</reference>
<proteinExistence type="predicted"/>
<keyword evidence="5" id="KW-1185">Reference proteome</keyword>
<keyword evidence="1 2" id="KW-0732">Signal</keyword>
<evidence type="ECO:0000256" key="1">
    <source>
        <dbReference type="ARBA" id="ARBA00022729"/>
    </source>
</evidence>
<evidence type="ECO:0000256" key="2">
    <source>
        <dbReference type="SAM" id="SignalP"/>
    </source>
</evidence>
<dbReference type="InterPro" id="IPR023854">
    <property type="entry name" value="PGA_deacetylase_PgaB"/>
</dbReference>
<dbReference type="RefSeq" id="WP_009117300.1">
    <property type="nucleotide sequence ID" value="NZ_JH165159.1"/>
</dbReference>
<feature type="signal peptide" evidence="2">
    <location>
        <begin position="1"/>
        <end position="21"/>
    </location>
</feature>
<dbReference type="AlphaFoldDB" id="G4CSS8"/>